<dbReference type="PANTHER" id="PTHR12110">
    <property type="entry name" value="HYDROXYPYRUVATE ISOMERASE"/>
    <property type="match status" value="1"/>
</dbReference>
<dbReference type="InterPro" id="IPR036237">
    <property type="entry name" value="Xyl_isomerase-like_sf"/>
</dbReference>
<gene>
    <name evidence="2" type="ORF">HCR03_17565</name>
</gene>
<dbReference type="GO" id="GO:0016853">
    <property type="term" value="F:isomerase activity"/>
    <property type="evidence" value="ECO:0007669"/>
    <property type="project" value="UniProtKB-KW"/>
</dbReference>
<dbReference type="KEGG" id="cfem:HCR03_17565"/>
<feature type="domain" description="Xylose isomerase-like TIM barrel" evidence="1">
    <location>
        <begin position="12"/>
        <end position="212"/>
    </location>
</feature>
<dbReference type="Proteomes" id="UP000515909">
    <property type="component" value="Chromosome"/>
</dbReference>
<organism evidence="2 3">
    <name type="scientific">Caproicibacter fermentans</name>
    <dbReference type="NCBI Taxonomy" id="2576756"/>
    <lineage>
        <taxon>Bacteria</taxon>
        <taxon>Bacillati</taxon>
        <taxon>Bacillota</taxon>
        <taxon>Clostridia</taxon>
        <taxon>Eubacteriales</taxon>
        <taxon>Acutalibacteraceae</taxon>
        <taxon>Caproicibacter</taxon>
    </lineage>
</organism>
<dbReference type="InterPro" id="IPR013022">
    <property type="entry name" value="Xyl_isomerase-like_TIM-brl"/>
</dbReference>
<accession>A0A7G8TGE0</accession>
<sequence length="235" mass="26071">MQSAHAGVWRLLSGLPLQYSVHTPVWDINLTSENAQARQAAIDAYRSSIVFAAAVHAEHVVIHPGFCYASVFRKETARKRAAQAIEELCRFNAPYRVPLLVENVGTAKTSIFTQEEYIGFIEGFGGRIGSLLDVGHAHLCGWDLPQTIGRLNPYLFAVHFHDNNGDEDFHLPIGEGSIPWPSVYRSLRECRPELRLVLEYEIGTPMKKLIEGSALLARAFPNEFGLPRPASGFGS</sequence>
<dbReference type="Pfam" id="PF01261">
    <property type="entry name" value="AP_endonuc_2"/>
    <property type="match status" value="1"/>
</dbReference>
<protein>
    <submittedName>
        <fullName evidence="2">Sugar phosphate isomerase/epimerase</fullName>
    </submittedName>
</protein>
<keyword evidence="2" id="KW-0413">Isomerase</keyword>
<dbReference type="SUPFAM" id="SSF51658">
    <property type="entry name" value="Xylose isomerase-like"/>
    <property type="match status" value="1"/>
</dbReference>
<dbReference type="AlphaFoldDB" id="A0A7G8TGE0"/>
<evidence type="ECO:0000313" key="3">
    <source>
        <dbReference type="Proteomes" id="UP000515909"/>
    </source>
</evidence>
<evidence type="ECO:0000259" key="1">
    <source>
        <dbReference type="Pfam" id="PF01261"/>
    </source>
</evidence>
<dbReference type="InterPro" id="IPR050312">
    <property type="entry name" value="IolE/XylAMocC-like"/>
</dbReference>
<dbReference type="PANTHER" id="PTHR12110:SF53">
    <property type="entry name" value="BLR5974 PROTEIN"/>
    <property type="match status" value="1"/>
</dbReference>
<proteinExistence type="predicted"/>
<dbReference type="EMBL" id="CP060286">
    <property type="protein sequence ID" value="QNK42681.1"/>
    <property type="molecule type" value="Genomic_DNA"/>
</dbReference>
<name>A0A7G8TGE0_9FIRM</name>
<reference evidence="2 3" key="1">
    <citation type="submission" date="2020-08" db="EMBL/GenBank/DDBJ databases">
        <title>The isolate Caproiciproducens sp. 7D4C2 produces n-caproate at mildly acidic conditions from hexoses: genome and rBOX comparison with related strains and chain-elongating bacteria.</title>
        <authorList>
            <person name="Esquivel-Elizondo S."/>
            <person name="Bagci C."/>
            <person name="Temovska M."/>
            <person name="Jeon B.S."/>
            <person name="Bessarab I."/>
            <person name="Williams R.B.H."/>
            <person name="Huson D.H."/>
            <person name="Angenent L.T."/>
        </authorList>
    </citation>
    <scope>NUCLEOTIDE SEQUENCE [LARGE SCALE GENOMIC DNA]</scope>
    <source>
        <strain evidence="2 3">7D4C2</strain>
    </source>
</reference>
<dbReference type="Gene3D" id="3.20.20.150">
    <property type="entry name" value="Divalent-metal-dependent TIM barrel enzymes"/>
    <property type="match status" value="1"/>
</dbReference>
<evidence type="ECO:0000313" key="2">
    <source>
        <dbReference type="EMBL" id="QNK42681.1"/>
    </source>
</evidence>